<dbReference type="Proteomes" id="UP001177003">
    <property type="component" value="Chromosome 4"/>
</dbReference>
<evidence type="ECO:0000313" key="1">
    <source>
        <dbReference type="EMBL" id="CAI9279456.1"/>
    </source>
</evidence>
<dbReference type="AlphaFoldDB" id="A0AA35YSI8"/>
<sequence>MLYDTNYDLEKPFPCHRLIELDEVEFQQVKKKLWTKKHDFALTHKSKMKMFHDTKHRVNKSINKNYAWMFKSRFRRHRGKIRGNMVYLYMVKDVMPHDLVIEVKVNNKTVDFQKSPQTYDPL</sequence>
<protein>
    <submittedName>
        <fullName evidence="1">Uncharacterized protein</fullName>
    </submittedName>
</protein>
<name>A0AA35YSI8_LACSI</name>
<accession>A0AA35YSI8</accession>
<keyword evidence="2" id="KW-1185">Reference proteome</keyword>
<organism evidence="1 2">
    <name type="scientific">Lactuca saligna</name>
    <name type="common">Willowleaf lettuce</name>
    <dbReference type="NCBI Taxonomy" id="75948"/>
    <lineage>
        <taxon>Eukaryota</taxon>
        <taxon>Viridiplantae</taxon>
        <taxon>Streptophyta</taxon>
        <taxon>Embryophyta</taxon>
        <taxon>Tracheophyta</taxon>
        <taxon>Spermatophyta</taxon>
        <taxon>Magnoliopsida</taxon>
        <taxon>eudicotyledons</taxon>
        <taxon>Gunneridae</taxon>
        <taxon>Pentapetalae</taxon>
        <taxon>asterids</taxon>
        <taxon>campanulids</taxon>
        <taxon>Asterales</taxon>
        <taxon>Asteraceae</taxon>
        <taxon>Cichorioideae</taxon>
        <taxon>Cichorieae</taxon>
        <taxon>Lactucinae</taxon>
        <taxon>Lactuca</taxon>
    </lineage>
</organism>
<evidence type="ECO:0000313" key="2">
    <source>
        <dbReference type="Proteomes" id="UP001177003"/>
    </source>
</evidence>
<dbReference type="EMBL" id="OX465080">
    <property type="protein sequence ID" value="CAI9279456.1"/>
    <property type="molecule type" value="Genomic_DNA"/>
</dbReference>
<gene>
    <name evidence="1" type="ORF">LSALG_LOCUS19256</name>
</gene>
<proteinExistence type="predicted"/>
<reference evidence="1" key="1">
    <citation type="submission" date="2023-04" db="EMBL/GenBank/DDBJ databases">
        <authorList>
            <person name="Vijverberg K."/>
            <person name="Xiong W."/>
            <person name="Schranz E."/>
        </authorList>
    </citation>
    <scope>NUCLEOTIDE SEQUENCE</scope>
</reference>